<evidence type="ECO:0000313" key="3">
    <source>
        <dbReference type="Proteomes" id="UP000028990"/>
    </source>
</evidence>
<feature type="compositionally biased region" description="Acidic residues" evidence="1">
    <location>
        <begin position="1"/>
        <end position="14"/>
    </location>
</feature>
<protein>
    <submittedName>
        <fullName evidence="2">Uncharacterized protein</fullName>
    </submittedName>
</protein>
<evidence type="ECO:0000256" key="1">
    <source>
        <dbReference type="SAM" id="MobiDB-lite"/>
    </source>
</evidence>
<proteinExistence type="predicted"/>
<feature type="region of interest" description="Disordered" evidence="1">
    <location>
        <begin position="1"/>
        <end position="56"/>
    </location>
</feature>
<dbReference type="AlphaFoldDB" id="A0A091CT93"/>
<dbReference type="EMBL" id="KN124602">
    <property type="protein sequence ID" value="KFO20700.1"/>
    <property type="molecule type" value="Genomic_DNA"/>
</dbReference>
<gene>
    <name evidence="2" type="ORF">H920_17911</name>
</gene>
<accession>A0A091CT93</accession>
<sequence>MVWVDDDDDDDDGLDIGHVGQSSCGNEMAQESTDTDTRNADLLPSNDKGNNTVRHEPEENCISVSLCQKKPSENYGEQITSVEDFWALK</sequence>
<keyword evidence="3" id="KW-1185">Reference proteome</keyword>
<evidence type="ECO:0000313" key="2">
    <source>
        <dbReference type="EMBL" id="KFO20700.1"/>
    </source>
</evidence>
<name>A0A091CT93_FUKDA</name>
<dbReference type="Proteomes" id="UP000028990">
    <property type="component" value="Unassembled WGS sequence"/>
</dbReference>
<feature type="compositionally biased region" description="Polar residues" evidence="1">
    <location>
        <begin position="20"/>
        <end position="32"/>
    </location>
</feature>
<reference evidence="2 3" key="1">
    <citation type="submission" date="2013-11" db="EMBL/GenBank/DDBJ databases">
        <title>The Damaraland mole rat (Fukomys damarensis) genome and evolution of African mole rats.</title>
        <authorList>
            <person name="Gladyshev V.N."/>
            <person name="Fang X."/>
        </authorList>
    </citation>
    <scope>NUCLEOTIDE SEQUENCE [LARGE SCALE GENOMIC DNA]</scope>
    <source>
        <tissue evidence="2">Liver</tissue>
    </source>
</reference>
<organism evidence="2 3">
    <name type="scientific">Fukomys damarensis</name>
    <name type="common">Damaraland mole rat</name>
    <name type="synonym">Cryptomys damarensis</name>
    <dbReference type="NCBI Taxonomy" id="885580"/>
    <lineage>
        <taxon>Eukaryota</taxon>
        <taxon>Metazoa</taxon>
        <taxon>Chordata</taxon>
        <taxon>Craniata</taxon>
        <taxon>Vertebrata</taxon>
        <taxon>Euteleostomi</taxon>
        <taxon>Mammalia</taxon>
        <taxon>Eutheria</taxon>
        <taxon>Euarchontoglires</taxon>
        <taxon>Glires</taxon>
        <taxon>Rodentia</taxon>
        <taxon>Hystricomorpha</taxon>
        <taxon>Bathyergidae</taxon>
        <taxon>Fukomys</taxon>
    </lineage>
</organism>